<protein>
    <recommendedName>
        <fullName evidence="8">tRNA(Ile)-lysidine synthase</fullName>
        <ecNumber evidence="8">6.3.4.19</ecNumber>
    </recommendedName>
    <alternativeName>
        <fullName evidence="8">tRNA(Ile)-2-lysyl-cytidine synthase</fullName>
    </alternativeName>
    <alternativeName>
        <fullName evidence="8">tRNA(Ile)-lysidine synthetase</fullName>
    </alternativeName>
</protein>
<sequence>MLKRPPPLFEVTALSDLTSWVGALVRQEELFSPGDRVLVAVSGGPDSMALLQLLNRLSPELDLALGVAHFHHGLRGQESDEDAAFVAQEAQKLGLPFHLGGGDVGKEATERKISLQMAARGLRLHFLQETRRVHGYQKLALGHTADDQVEQFFLRLLRGTGLDGLKGMRFRSPEGVVRPLLAVGKEVLMAWLESENIPYRQDASNWSRRYLRNRVRLDLLPELARRYNPRLKTAIWRLMSLLQEDEQLLASLVTQAWGDIGRMVSRDFAVISLPKLVAVPIGLQKRILRYAMGKLNLEQETTSGQMESLLALARAQKSGGQVSLGLCQVARAGHELHIRRHLLPPPANAETVISTPGDWHTAEGWRFLVSRRPVSEAESALPVPTTVHLDGEQVALPLRVRYFRPGDRFWPQGASGTRKLQDFLVDSKIPRWLRPHLPLVESRGRIVWVVGFRVAEPAKITPATRKVLTLQAQPASPYTTQVWESMRALQSEAEAGERRRRG</sequence>
<keyword evidence="3 8" id="KW-0436">Ligase</keyword>
<keyword evidence="5 8" id="KW-0547">Nucleotide-binding</keyword>
<comment type="similarity">
    <text evidence="8">Belongs to the tRNA(Ile)-lysidine synthase family.</text>
</comment>
<reference evidence="10" key="1">
    <citation type="journal article" date="2020" name="mSystems">
        <title>Genome- and Community-Level Interaction Insights into Carbon Utilization and Element Cycling Functions of Hydrothermarchaeota in Hydrothermal Sediment.</title>
        <authorList>
            <person name="Zhou Z."/>
            <person name="Liu Y."/>
            <person name="Xu W."/>
            <person name="Pan J."/>
            <person name="Luo Z.H."/>
            <person name="Li M."/>
        </authorList>
    </citation>
    <scope>NUCLEOTIDE SEQUENCE [LARGE SCALE GENOMIC DNA]</scope>
    <source>
        <strain evidence="10">SpSt-776</strain>
    </source>
</reference>
<evidence type="ECO:0000256" key="7">
    <source>
        <dbReference type="ARBA" id="ARBA00048539"/>
    </source>
</evidence>
<evidence type="ECO:0000256" key="1">
    <source>
        <dbReference type="ARBA" id="ARBA00004496"/>
    </source>
</evidence>
<dbReference type="GO" id="GO:0032267">
    <property type="term" value="F:tRNA(Ile)-lysidine synthase activity"/>
    <property type="evidence" value="ECO:0007669"/>
    <property type="project" value="UniProtKB-EC"/>
</dbReference>
<dbReference type="SUPFAM" id="SSF56037">
    <property type="entry name" value="PheT/TilS domain"/>
    <property type="match status" value="1"/>
</dbReference>
<dbReference type="GO" id="GO:0006400">
    <property type="term" value="P:tRNA modification"/>
    <property type="evidence" value="ECO:0007669"/>
    <property type="project" value="UniProtKB-UniRule"/>
</dbReference>
<dbReference type="InterPro" id="IPR014729">
    <property type="entry name" value="Rossmann-like_a/b/a_fold"/>
</dbReference>
<comment type="catalytic activity">
    <reaction evidence="7 8">
        <text>cytidine(34) in tRNA(Ile2) + L-lysine + ATP = lysidine(34) in tRNA(Ile2) + AMP + diphosphate + H(+)</text>
        <dbReference type="Rhea" id="RHEA:43744"/>
        <dbReference type="Rhea" id="RHEA-COMP:10625"/>
        <dbReference type="Rhea" id="RHEA-COMP:10670"/>
        <dbReference type="ChEBI" id="CHEBI:15378"/>
        <dbReference type="ChEBI" id="CHEBI:30616"/>
        <dbReference type="ChEBI" id="CHEBI:32551"/>
        <dbReference type="ChEBI" id="CHEBI:33019"/>
        <dbReference type="ChEBI" id="CHEBI:82748"/>
        <dbReference type="ChEBI" id="CHEBI:83665"/>
        <dbReference type="ChEBI" id="CHEBI:456215"/>
        <dbReference type="EC" id="6.3.4.19"/>
    </reaction>
</comment>
<dbReference type="SMART" id="SM00977">
    <property type="entry name" value="TilS_C"/>
    <property type="match status" value="1"/>
</dbReference>
<dbReference type="PANTHER" id="PTHR43033">
    <property type="entry name" value="TRNA(ILE)-LYSIDINE SYNTHASE-RELATED"/>
    <property type="match status" value="1"/>
</dbReference>
<dbReference type="InterPro" id="IPR012795">
    <property type="entry name" value="tRNA_Ile_lys_synt_N"/>
</dbReference>
<evidence type="ECO:0000313" key="10">
    <source>
        <dbReference type="EMBL" id="HGB14180.1"/>
    </source>
</evidence>
<dbReference type="Pfam" id="PF09179">
    <property type="entry name" value="TilS"/>
    <property type="match status" value="1"/>
</dbReference>
<dbReference type="GO" id="GO:0005524">
    <property type="term" value="F:ATP binding"/>
    <property type="evidence" value="ECO:0007669"/>
    <property type="project" value="UniProtKB-UniRule"/>
</dbReference>
<comment type="function">
    <text evidence="8">Ligates lysine onto the cytidine present at position 34 of the AUA codon-specific tRNA(Ile) that contains the anticodon CAU, in an ATP-dependent manner. Cytidine is converted to lysidine, thus changing the amino acid specificity of the tRNA from methionine to isoleucine.</text>
</comment>
<dbReference type="InterPro" id="IPR012094">
    <property type="entry name" value="tRNA_Ile_lys_synt"/>
</dbReference>
<keyword evidence="6 8" id="KW-0067">ATP-binding</keyword>
<gene>
    <name evidence="8 10" type="primary">tilS</name>
    <name evidence="10" type="ORF">ENV62_02940</name>
</gene>
<dbReference type="Gene3D" id="3.40.50.620">
    <property type="entry name" value="HUPs"/>
    <property type="match status" value="1"/>
</dbReference>
<evidence type="ECO:0000256" key="5">
    <source>
        <dbReference type="ARBA" id="ARBA00022741"/>
    </source>
</evidence>
<dbReference type="Pfam" id="PF11734">
    <property type="entry name" value="TilS_C"/>
    <property type="match status" value="1"/>
</dbReference>
<name>A0A7C3SI71_9BACT</name>
<comment type="domain">
    <text evidence="8">The N-terminal region contains the highly conserved SGGXDS motif, predicted to be a P-loop motif involved in ATP binding.</text>
</comment>
<evidence type="ECO:0000256" key="2">
    <source>
        <dbReference type="ARBA" id="ARBA00022490"/>
    </source>
</evidence>
<dbReference type="InterPro" id="IPR015262">
    <property type="entry name" value="tRNA_Ile_lys_synt_subst-bd"/>
</dbReference>
<dbReference type="EC" id="6.3.4.19" evidence="8"/>
<dbReference type="NCBIfam" id="TIGR02432">
    <property type="entry name" value="lysidine_TilS_N"/>
    <property type="match status" value="1"/>
</dbReference>
<dbReference type="Gene3D" id="1.20.59.20">
    <property type="match status" value="1"/>
</dbReference>
<keyword evidence="4 8" id="KW-0819">tRNA processing</keyword>
<evidence type="ECO:0000256" key="4">
    <source>
        <dbReference type="ARBA" id="ARBA00022694"/>
    </source>
</evidence>
<dbReference type="SUPFAM" id="SSF82829">
    <property type="entry name" value="MesJ substrate recognition domain-like"/>
    <property type="match status" value="1"/>
</dbReference>
<dbReference type="SUPFAM" id="SSF52402">
    <property type="entry name" value="Adenine nucleotide alpha hydrolases-like"/>
    <property type="match status" value="1"/>
</dbReference>
<evidence type="ECO:0000256" key="6">
    <source>
        <dbReference type="ARBA" id="ARBA00022840"/>
    </source>
</evidence>
<comment type="caution">
    <text evidence="10">The sequence shown here is derived from an EMBL/GenBank/DDBJ whole genome shotgun (WGS) entry which is preliminary data.</text>
</comment>
<dbReference type="HAMAP" id="MF_01161">
    <property type="entry name" value="tRNA_Ile_lys_synt"/>
    <property type="match status" value="1"/>
</dbReference>
<comment type="subcellular location">
    <subcellularLocation>
        <location evidence="1 8">Cytoplasm</location>
    </subcellularLocation>
</comment>
<dbReference type="PANTHER" id="PTHR43033:SF1">
    <property type="entry name" value="TRNA(ILE)-LYSIDINE SYNTHASE-RELATED"/>
    <property type="match status" value="1"/>
</dbReference>
<feature type="domain" description="Lysidine-tRNA(Ile) synthetase C-terminal" evidence="9">
    <location>
        <begin position="398"/>
        <end position="470"/>
    </location>
</feature>
<proteinExistence type="inferred from homology"/>
<feature type="binding site" evidence="8">
    <location>
        <begin position="42"/>
        <end position="47"/>
    </location>
    <ligand>
        <name>ATP</name>
        <dbReference type="ChEBI" id="CHEBI:30616"/>
    </ligand>
</feature>
<keyword evidence="2 8" id="KW-0963">Cytoplasm</keyword>
<evidence type="ECO:0000259" key="9">
    <source>
        <dbReference type="SMART" id="SM00977"/>
    </source>
</evidence>
<dbReference type="Pfam" id="PF01171">
    <property type="entry name" value="ATP_bind_3"/>
    <property type="match status" value="1"/>
</dbReference>
<dbReference type="EMBL" id="DTHB01000026">
    <property type="protein sequence ID" value="HGB14180.1"/>
    <property type="molecule type" value="Genomic_DNA"/>
</dbReference>
<dbReference type="InterPro" id="IPR012796">
    <property type="entry name" value="Lysidine-tRNA-synth_C"/>
</dbReference>
<evidence type="ECO:0000256" key="3">
    <source>
        <dbReference type="ARBA" id="ARBA00022598"/>
    </source>
</evidence>
<dbReference type="CDD" id="cd01992">
    <property type="entry name" value="TilS_N"/>
    <property type="match status" value="1"/>
</dbReference>
<dbReference type="NCBIfam" id="TIGR02433">
    <property type="entry name" value="lysidine_TilS_C"/>
    <property type="match status" value="1"/>
</dbReference>
<accession>A0A7C3SI71</accession>
<organism evidence="10">
    <name type="scientific">Desulfobacca acetoxidans</name>
    <dbReference type="NCBI Taxonomy" id="60893"/>
    <lineage>
        <taxon>Bacteria</taxon>
        <taxon>Pseudomonadati</taxon>
        <taxon>Thermodesulfobacteriota</taxon>
        <taxon>Desulfobaccia</taxon>
        <taxon>Desulfobaccales</taxon>
        <taxon>Desulfobaccaceae</taxon>
        <taxon>Desulfobacca</taxon>
    </lineage>
</organism>
<dbReference type="GO" id="GO:0005737">
    <property type="term" value="C:cytoplasm"/>
    <property type="evidence" value="ECO:0007669"/>
    <property type="project" value="UniProtKB-SubCell"/>
</dbReference>
<dbReference type="AlphaFoldDB" id="A0A7C3SI71"/>
<evidence type="ECO:0000256" key="8">
    <source>
        <dbReference type="HAMAP-Rule" id="MF_01161"/>
    </source>
</evidence>
<dbReference type="InterPro" id="IPR011063">
    <property type="entry name" value="TilS/TtcA_N"/>
</dbReference>